<dbReference type="SUPFAM" id="SSF103481">
    <property type="entry name" value="Multidrug resistance efflux transporter EmrE"/>
    <property type="match status" value="1"/>
</dbReference>
<reference evidence="9 10" key="1">
    <citation type="journal article" date="2019" name="Int. J. Syst. Evol. Microbiol.">
        <title>The Global Catalogue of Microorganisms (GCM) 10K type strain sequencing project: providing services to taxonomists for standard genome sequencing and annotation.</title>
        <authorList>
            <consortium name="The Broad Institute Genomics Platform"/>
            <consortium name="The Broad Institute Genome Sequencing Center for Infectious Disease"/>
            <person name="Wu L."/>
            <person name="Ma J."/>
        </authorList>
    </citation>
    <scope>NUCLEOTIDE SEQUENCE [LARGE SCALE GENOMIC DNA]</scope>
    <source>
        <strain evidence="9 10">JCM 15309</strain>
    </source>
</reference>
<keyword evidence="10" id="KW-1185">Reference proteome</keyword>
<dbReference type="Gene3D" id="1.10.3730.20">
    <property type="match status" value="1"/>
</dbReference>
<evidence type="ECO:0000256" key="4">
    <source>
        <dbReference type="ARBA" id="ARBA00022692"/>
    </source>
</evidence>
<gene>
    <name evidence="9" type="ORF">GCM10009798_35560</name>
</gene>
<keyword evidence="2" id="KW-0813">Transport</keyword>
<evidence type="ECO:0000256" key="7">
    <source>
        <dbReference type="RuleBase" id="RU003942"/>
    </source>
</evidence>
<evidence type="ECO:0000256" key="8">
    <source>
        <dbReference type="SAM" id="Phobius"/>
    </source>
</evidence>
<keyword evidence="6 8" id="KW-0472">Membrane</keyword>
<feature type="transmembrane region" description="Helical" evidence="8">
    <location>
        <begin position="32"/>
        <end position="51"/>
    </location>
</feature>
<keyword evidence="4 7" id="KW-0812">Transmembrane</keyword>
<evidence type="ECO:0000313" key="10">
    <source>
        <dbReference type="Proteomes" id="UP001500571"/>
    </source>
</evidence>
<evidence type="ECO:0000256" key="6">
    <source>
        <dbReference type="ARBA" id="ARBA00023136"/>
    </source>
</evidence>
<dbReference type="InterPro" id="IPR045324">
    <property type="entry name" value="Small_multidrug_res"/>
</dbReference>
<comment type="caution">
    <text evidence="9">The sequence shown here is derived from an EMBL/GenBank/DDBJ whole genome shotgun (WGS) entry which is preliminary data.</text>
</comment>
<dbReference type="PANTHER" id="PTHR30561:SF1">
    <property type="entry name" value="MULTIDRUG TRANSPORTER EMRE"/>
    <property type="match status" value="1"/>
</dbReference>
<dbReference type="InterPro" id="IPR037185">
    <property type="entry name" value="EmrE-like"/>
</dbReference>
<keyword evidence="3" id="KW-1003">Cell membrane</keyword>
<dbReference type="Proteomes" id="UP001500571">
    <property type="component" value="Unassembled WGS sequence"/>
</dbReference>
<proteinExistence type="inferred from homology"/>
<evidence type="ECO:0000256" key="5">
    <source>
        <dbReference type="ARBA" id="ARBA00022989"/>
    </source>
</evidence>
<accession>A0ABN2RME8</accession>
<dbReference type="PANTHER" id="PTHR30561">
    <property type="entry name" value="SMR FAMILY PROTON-DEPENDENT DRUG EFFLUX TRANSPORTER SUGE"/>
    <property type="match status" value="1"/>
</dbReference>
<dbReference type="RefSeq" id="WP_344047141.1">
    <property type="nucleotide sequence ID" value="NZ_BAAAPB010000004.1"/>
</dbReference>
<feature type="transmembrane region" description="Helical" evidence="8">
    <location>
        <begin position="58"/>
        <end position="79"/>
    </location>
</feature>
<dbReference type="Pfam" id="PF00893">
    <property type="entry name" value="Multi_Drug_Res"/>
    <property type="match status" value="1"/>
</dbReference>
<evidence type="ECO:0000256" key="1">
    <source>
        <dbReference type="ARBA" id="ARBA00004651"/>
    </source>
</evidence>
<protein>
    <submittedName>
        <fullName evidence="9">SMR family transporter</fullName>
    </submittedName>
</protein>
<sequence>MYAALLLLSAIGIEVAATASLPRTRGFHDPTWSLAVVAGYALSIWLLSLVVKTLPVSIAYAIWSGVGTAAVALIGYLWLGESMSWLKAFCLGLIVVGVVGLNLAGSAQA</sequence>
<organism evidence="9 10">
    <name type="scientific">Nocardioides panacihumi</name>
    <dbReference type="NCBI Taxonomy" id="400774"/>
    <lineage>
        <taxon>Bacteria</taxon>
        <taxon>Bacillati</taxon>
        <taxon>Actinomycetota</taxon>
        <taxon>Actinomycetes</taxon>
        <taxon>Propionibacteriales</taxon>
        <taxon>Nocardioidaceae</taxon>
        <taxon>Nocardioides</taxon>
    </lineage>
</organism>
<keyword evidence="5 8" id="KW-1133">Transmembrane helix</keyword>
<feature type="transmembrane region" description="Helical" evidence="8">
    <location>
        <begin position="85"/>
        <end position="104"/>
    </location>
</feature>
<dbReference type="InterPro" id="IPR000390">
    <property type="entry name" value="Small_drug/metabolite_transptr"/>
</dbReference>
<evidence type="ECO:0000313" key="9">
    <source>
        <dbReference type="EMBL" id="GAA1971549.1"/>
    </source>
</evidence>
<dbReference type="EMBL" id="BAAAPB010000004">
    <property type="protein sequence ID" value="GAA1971549.1"/>
    <property type="molecule type" value="Genomic_DNA"/>
</dbReference>
<comment type="subcellular location">
    <subcellularLocation>
        <location evidence="1 7">Cell membrane</location>
        <topology evidence="1 7">Multi-pass membrane protein</topology>
    </subcellularLocation>
</comment>
<comment type="similarity">
    <text evidence="7">Belongs to the drug/metabolite transporter (DMT) superfamily. Small multidrug resistance (SMR) (TC 2.A.7.1) family.</text>
</comment>
<name>A0ABN2RME8_9ACTN</name>
<evidence type="ECO:0000256" key="3">
    <source>
        <dbReference type="ARBA" id="ARBA00022475"/>
    </source>
</evidence>
<evidence type="ECO:0000256" key="2">
    <source>
        <dbReference type="ARBA" id="ARBA00022448"/>
    </source>
</evidence>